<dbReference type="OrthoDB" id="56224at2"/>
<evidence type="ECO:0000313" key="2">
    <source>
        <dbReference type="EMBL" id="SJN11143.1"/>
    </source>
</evidence>
<evidence type="ECO:0000313" key="3">
    <source>
        <dbReference type="Proteomes" id="UP000196331"/>
    </source>
</evidence>
<organism evidence="2 3">
    <name type="scientific">Halomonas citrativorans</name>
    <dbReference type="NCBI Taxonomy" id="2742612"/>
    <lineage>
        <taxon>Bacteria</taxon>
        <taxon>Pseudomonadati</taxon>
        <taxon>Pseudomonadota</taxon>
        <taxon>Gammaproteobacteria</taxon>
        <taxon>Oceanospirillales</taxon>
        <taxon>Halomonadaceae</taxon>
        <taxon>Halomonas</taxon>
    </lineage>
</organism>
<dbReference type="RefSeq" id="WP_087106855.1">
    <property type="nucleotide sequence ID" value="NZ_FUKM01000017.1"/>
</dbReference>
<sequence>MSEARPEYTSQGKYARLIPTLADSKKEERATSILLAALMSVYEFRKAMLQSINKRVGERTKLEAWTEVVFKNETPINQKKSPDDRPDGLIVLNTGRTKWHALVEAKVGSETVGEDQLLKYIKQAKEHGIDAVITITNQFVAFPTHHPVTIPKKHLRSVEIFHWSWTYIVTMAQLLLAQDKIESQDQRFILHEVVKYLEDPGSGKAGFTSMNSEWKTVVQSAFNNTKLNKNSEEVLKTVGSWHQEQRELCLQMWPLVGEKVAVKLPRAHRNDPKQRLADDCERLASEHLLISTIDIPNAASDLTVTVDLTRKSITCSMRLDAPKDRKSTSAKINWLTRQLPSNEKSPAISIKAMRKGQALATDKPLEEVRKNPNILDVENTDAQPVAFEVFTSIDLGAKFSGNRVFIEHLEKVVPDFYRYAGQYLKAWVAPAPRVKQVEEDPEEETEAQTTSPEND</sequence>
<proteinExistence type="predicted"/>
<dbReference type="AlphaFoldDB" id="A0A1R4HVG1"/>
<gene>
    <name evidence="2" type="ORF">CZ787_05270</name>
</gene>
<dbReference type="EMBL" id="FUKM01000017">
    <property type="protein sequence ID" value="SJN11143.1"/>
    <property type="molecule type" value="Genomic_DNA"/>
</dbReference>
<accession>A0A1R4HVG1</accession>
<comment type="caution">
    <text evidence="2">The sequence shown here is derived from an EMBL/GenBank/DDBJ whole genome shotgun (WGS) entry which is preliminary data.</text>
</comment>
<reference evidence="2 3" key="1">
    <citation type="submission" date="2017-02" db="EMBL/GenBank/DDBJ databases">
        <authorList>
            <person name="Dridi B."/>
        </authorList>
    </citation>
    <scope>NUCLEOTIDE SEQUENCE [LARGE SCALE GENOMIC DNA]</scope>
    <source>
        <strain evidence="2 3">JB380</strain>
    </source>
</reference>
<feature type="region of interest" description="Disordered" evidence="1">
    <location>
        <begin position="432"/>
        <end position="455"/>
    </location>
</feature>
<evidence type="ECO:0000256" key="1">
    <source>
        <dbReference type="SAM" id="MobiDB-lite"/>
    </source>
</evidence>
<dbReference type="Proteomes" id="UP000196331">
    <property type="component" value="Unassembled WGS sequence"/>
</dbReference>
<protein>
    <submittedName>
        <fullName evidence="2">Tellurium resistance protein</fullName>
    </submittedName>
</protein>
<name>A0A1R4HVG1_9GAMM</name>